<keyword evidence="4" id="KW-1185">Reference proteome</keyword>
<sequence length="166" mass="17313">MAADAELAVDACDGRLASRSALASVMDSAGRALPHKSRQALLRRYKQSAMQLRRRERRSGGGEGWDSEEGSEAPAAFDALPADVIALVFMWGWAAVAPLFMWGEFAPRSTDSGPCGMREPRVARRSGRRGAVAGAGGPAAAVAAATAVAVMAVAKMSWASDCVFGS</sequence>
<evidence type="ECO:0000313" key="3">
    <source>
        <dbReference type="EMBL" id="PSC69230.1"/>
    </source>
</evidence>
<dbReference type="Proteomes" id="UP000239649">
    <property type="component" value="Unassembled WGS sequence"/>
</dbReference>
<gene>
    <name evidence="3" type="ORF">C2E20_7232</name>
</gene>
<proteinExistence type="predicted"/>
<keyword evidence="2" id="KW-1133">Transmembrane helix</keyword>
<name>A0A2P6V555_9CHLO</name>
<evidence type="ECO:0000256" key="2">
    <source>
        <dbReference type="SAM" id="Phobius"/>
    </source>
</evidence>
<dbReference type="EMBL" id="LHPF02000028">
    <property type="protein sequence ID" value="PSC69230.1"/>
    <property type="molecule type" value="Genomic_DNA"/>
</dbReference>
<reference evidence="3 4" key="1">
    <citation type="journal article" date="2018" name="Plant J.">
        <title>Genome sequences of Chlorella sorokiniana UTEX 1602 and Micractinium conductrix SAG 241.80: implications to maltose excretion by a green alga.</title>
        <authorList>
            <person name="Arriola M.B."/>
            <person name="Velmurugan N."/>
            <person name="Zhang Y."/>
            <person name="Plunkett M.H."/>
            <person name="Hondzo H."/>
            <person name="Barney B.M."/>
        </authorList>
    </citation>
    <scope>NUCLEOTIDE SEQUENCE [LARGE SCALE GENOMIC DNA]</scope>
    <source>
        <strain evidence="3 4">SAG 241.80</strain>
    </source>
</reference>
<evidence type="ECO:0000256" key="1">
    <source>
        <dbReference type="SAM" id="MobiDB-lite"/>
    </source>
</evidence>
<protein>
    <submittedName>
        <fullName evidence="3">Cyclin like</fullName>
    </submittedName>
</protein>
<keyword evidence="2" id="KW-0472">Membrane</keyword>
<feature type="region of interest" description="Disordered" evidence="1">
    <location>
        <begin position="49"/>
        <end position="72"/>
    </location>
</feature>
<organism evidence="3 4">
    <name type="scientific">Micractinium conductrix</name>
    <dbReference type="NCBI Taxonomy" id="554055"/>
    <lineage>
        <taxon>Eukaryota</taxon>
        <taxon>Viridiplantae</taxon>
        <taxon>Chlorophyta</taxon>
        <taxon>core chlorophytes</taxon>
        <taxon>Trebouxiophyceae</taxon>
        <taxon>Chlorellales</taxon>
        <taxon>Chlorellaceae</taxon>
        <taxon>Chlorella clade</taxon>
        <taxon>Micractinium</taxon>
    </lineage>
</organism>
<dbReference type="AlphaFoldDB" id="A0A2P6V555"/>
<comment type="caution">
    <text evidence="3">The sequence shown here is derived from an EMBL/GenBank/DDBJ whole genome shotgun (WGS) entry which is preliminary data.</text>
</comment>
<accession>A0A2P6V555</accession>
<evidence type="ECO:0000313" key="4">
    <source>
        <dbReference type="Proteomes" id="UP000239649"/>
    </source>
</evidence>
<feature type="transmembrane region" description="Helical" evidence="2">
    <location>
        <begin position="84"/>
        <end position="102"/>
    </location>
</feature>
<keyword evidence="2" id="KW-0812">Transmembrane</keyword>
<feature type="transmembrane region" description="Helical" evidence="2">
    <location>
        <begin position="131"/>
        <end position="154"/>
    </location>
</feature>